<dbReference type="PANTHER" id="PTHR35201">
    <property type="entry name" value="TERPENE SYNTHASE"/>
    <property type="match status" value="1"/>
</dbReference>
<keyword evidence="5 6" id="KW-0456">Lyase</keyword>
<proteinExistence type="inferred from homology"/>
<dbReference type="EMBL" id="JAUEPU010000005">
    <property type="protein sequence ID" value="KAK0501926.1"/>
    <property type="molecule type" value="Genomic_DNA"/>
</dbReference>
<comment type="similarity">
    <text evidence="2 6">Belongs to the terpene synthase family.</text>
</comment>
<protein>
    <recommendedName>
        <fullName evidence="6">Terpene synthase</fullName>
        <ecNumber evidence="6">4.2.3.-</ecNumber>
    </recommendedName>
</protein>
<comment type="cofactor">
    <cofactor evidence="1 6">
        <name>Mg(2+)</name>
        <dbReference type="ChEBI" id="CHEBI:18420"/>
    </cofactor>
</comment>
<reference evidence="7" key="1">
    <citation type="submission" date="2023-06" db="EMBL/GenBank/DDBJ databases">
        <authorList>
            <consortium name="Lawrence Berkeley National Laboratory"/>
            <person name="Ahrendt S."/>
            <person name="Sahu N."/>
            <person name="Indic B."/>
            <person name="Wong-Bajracharya J."/>
            <person name="Merenyi Z."/>
            <person name="Ke H.-M."/>
            <person name="Monk M."/>
            <person name="Kocsube S."/>
            <person name="Drula E."/>
            <person name="Lipzen A."/>
            <person name="Balint B."/>
            <person name="Henrissat B."/>
            <person name="Andreopoulos B."/>
            <person name="Martin F.M."/>
            <person name="Harder C.B."/>
            <person name="Rigling D."/>
            <person name="Ford K.L."/>
            <person name="Foster G.D."/>
            <person name="Pangilinan J."/>
            <person name="Papanicolaou A."/>
            <person name="Barry K."/>
            <person name="LaButti K."/>
            <person name="Viragh M."/>
            <person name="Koriabine M."/>
            <person name="Yan M."/>
            <person name="Riley R."/>
            <person name="Champramary S."/>
            <person name="Plett K.L."/>
            <person name="Tsai I.J."/>
            <person name="Slot J."/>
            <person name="Sipos G."/>
            <person name="Plett J."/>
            <person name="Nagy L.G."/>
            <person name="Grigoriev I.V."/>
        </authorList>
    </citation>
    <scope>NUCLEOTIDE SEQUENCE</scope>
    <source>
        <strain evidence="7">HWK02</strain>
    </source>
</reference>
<accession>A0AA39TVU3</accession>
<evidence type="ECO:0000313" key="7">
    <source>
        <dbReference type="EMBL" id="KAK0501926.1"/>
    </source>
</evidence>
<dbReference type="GO" id="GO:0008299">
    <property type="term" value="P:isoprenoid biosynthetic process"/>
    <property type="evidence" value="ECO:0007669"/>
    <property type="project" value="UniProtKB-ARBA"/>
</dbReference>
<dbReference type="EC" id="4.2.3.-" evidence="6"/>
<dbReference type="Gene3D" id="1.10.600.10">
    <property type="entry name" value="Farnesyl Diphosphate Synthase"/>
    <property type="match status" value="1"/>
</dbReference>
<evidence type="ECO:0000256" key="4">
    <source>
        <dbReference type="ARBA" id="ARBA00022842"/>
    </source>
</evidence>
<dbReference type="PANTHER" id="PTHR35201:SF4">
    <property type="entry name" value="BETA-PINACENE SYNTHASE-RELATED"/>
    <property type="match status" value="1"/>
</dbReference>
<sequence length="378" mass="43442">MAIWVDLGSKESFSTRTLSIFSPLDTSRFFCNMATHSDAVFRIPNTLTYWPWPRIINPHYEEVKAASEAWFRSFKAFGPESQSAFDRCNFSLLSSLAYPTSTKEHLRTQCDFMHLVFLIDEYTDYATPDVVRQYFDVVIDALKNPAKPRPSGEVVLGVVAQEFWALGVKSASRTSEKHLIEGFVDYGNAVVQQAKDRQCFHIRNVQDYLDVRRFNAGIYPSFAMIELGYELPDEVKHHPTVVGLEGLSRDMIIFDNDLASYNKEQALEEYPHNIVVCIMNEQKCSLDAALLWVENLHRSTRNKFLTLWMEIPSWGPEIDVIASQYLHGFAHWVRGNESCNFESERYFGSNGKVVQQHRMITLIPKQFSASEPLLIHMS</sequence>
<dbReference type="GO" id="GO:0046872">
    <property type="term" value="F:metal ion binding"/>
    <property type="evidence" value="ECO:0007669"/>
    <property type="project" value="UniProtKB-KW"/>
</dbReference>
<gene>
    <name evidence="7" type="ORF">EDD18DRAFT_1277841</name>
</gene>
<keyword evidence="8" id="KW-1185">Reference proteome</keyword>
<evidence type="ECO:0000256" key="1">
    <source>
        <dbReference type="ARBA" id="ARBA00001946"/>
    </source>
</evidence>
<keyword evidence="4 6" id="KW-0460">Magnesium</keyword>
<name>A0AA39TVU3_9AGAR</name>
<evidence type="ECO:0000256" key="5">
    <source>
        <dbReference type="ARBA" id="ARBA00023239"/>
    </source>
</evidence>
<dbReference type="SUPFAM" id="SSF48576">
    <property type="entry name" value="Terpenoid synthases"/>
    <property type="match status" value="1"/>
</dbReference>
<dbReference type="InterPro" id="IPR008949">
    <property type="entry name" value="Isoprenoid_synthase_dom_sf"/>
</dbReference>
<evidence type="ECO:0000256" key="2">
    <source>
        <dbReference type="ARBA" id="ARBA00006333"/>
    </source>
</evidence>
<dbReference type="SFLD" id="SFLDS00005">
    <property type="entry name" value="Isoprenoid_Synthase_Type_I"/>
    <property type="match status" value="1"/>
</dbReference>
<comment type="caution">
    <text evidence="7">The sequence shown here is derived from an EMBL/GenBank/DDBJ whole genome shotgun (WGS) entry which is preliminary data.</text>
</comment>
<dbReference type="GO" id="GO:0010333">
    <property type="term" value="F:terpene synthase activity"/>
    <property type="evidence" value="ECO:0007669"/>
    <property type="project" value="InterPro"/>
</dbReference>
<dbReference type="SFLD" id="SFLDG01020">
    <property type="entry name" value="Terpene_Cyclase_Like_2"/>
    <property type="match status" value="1"/>
</dbReference>
<evidence type="ECO:0000256" key="6">
    <source>
        <dbReference type="RuleBase" id="RU366034"/>
    </source>
</evidence>
<dbReference type="Pfam" id="PF19086">
    <property type="entry name" value="Terpene_syn_C_2"/>
    <property type="match status" value="1"/>
</dbReference>
<keyword evidence="3 6" id="KW-0479">Metal-binding</keyword>
<dbReference type="Proteomes" id="UP001175228">
    <property type="component" value="Unassembled WGS sequence"/>
</dbReference>
<organism evidence="7 8">
    <name type="scientific">Armillaria luteobubalina</name>
    <dbReference type="NCBI Taxonomy" id="153913"/>
    <lineage>
        <taxon>Eukaryota</taxon>
        <taxon>Fungi</taxon>
        <taxon>Dikarya</taxon>
        <taxon>Basidiomycota</taxon>
        <taxon>Agaricomycotina</taxon>
        <taxon>Agaricomycetes</taxon>
        <taxon>Agaricomycetidae</taxon>
        <taxon>Agaricales</taxon>
        <taxon>Marasmiineae</taxon>
        <taxon>Physalacriaceae</taxon>
        <taxon>Armillaria</taxon>
    </lineage>
</organism>
<evidence type="ECO:0000256" key="3">
    <source>
        <dbReference type="ARBA" id="ARBA00022723"/>
    </source>
</evidence>
<dbReference type="AlphaFoldDB" id="A0AA39TVU3"/>
<evidence type="ECO:0000313" key="8">
    <source>
        <dbReference type="Proteomes" id="UP001175228"/>
    </source>
</evidence>
<dbReference type="InterPro" id="IPR034686">
    <property type="entry name" value="Terpene_cyclase-like_2"/>
</dbReference>